<evidence type="ECO:0000256" key="3">
    <source>
        <dbReference type="SAM" id="MobiDB-lite"/>
    </source>
</evidence>
<proteinExistence type="inferred from homology"/>
<dbReference type="NCBIfam" id="TIGR01616">
    <property type="entry name" value="nitro_assoc"/>
    <property type="match status" value="1"/>
</dbReference>
<evidence type="ECO:0000256" key="2">
    <source>
        <dbReference type="PROSITE-ProRule" id="PRU01282"/>
    </source>
</evidence>
<gene>
    <name evidence="4" type="ORF">V5F30_23130</name>
</gene>
<evidence type="ECO:0000256" key="1">
    <source>
        <dbReference type="ARBA" id="ARBA00007198"/>
    </source>
</evidence>
<dbReference type="PANTHER" id="PTHR30041:SF8">
    <property type="entry name" value="PROTEIN YFFB"/>
    <property type="match status" value="1"/>
</dbReference>
<accession>A0ABW6ZMP2</accession>
<dbReference type="InterPro" id="IPR006660">
    <property type="entry name" value="Arsenate_reductase-like"/>
</dbReference>
<dbReference type="Gene3D" id="3.40.30.10">
    <property type="entry name" value="Glutaredoxin"/>
    <property type="match status" value="1"/>
</dbReference>
<dbReference type="InterPro" id="IPR036249">
    <property type="entry name" value="Thioredoxin-like_sf"/>
</dbReference>
<dbReference type="Pfam" id="PF03960">
    <property type="entry name" value="ArsC"/>
    <property type="match status" value="1"/>
</dbReference>
<protein>
    <submittedName>
        <fullName evidence="4">ArsC/Spx/MgsR family protein</fullName>
    </submittedName>
</protein>
<dbReference type="RefSeq" id="WP_394010121.1">
    <property type="nucleotide sequence ID" value="NZ_JBAFUR010000009.1"/>
</dbReference>
<comment type="similarity">
    <text evidence="1 2">Belongs to the ArsC family.</text>
</comment>
<organism evidence="4 5">
    <name type="scientific">Xanthobacter aminoxidans</name>
    <dbReference type="NCBI Taxonomy" id="186280"/>
    <lineage>
        <taxon>Bacteria</taxon>
        <taxon>Pseudomonadati</taxon>
        <taxon>Pseudomonadota</taxon>
        <taxon>Alphaproteobacteria</taxon>
        <taxon>Hyphomicrobiales</taxon>
        <taxon>Xanthobacteraceae</taxon>
        <taxon>Xanthobacter</taxon>
    </lineage>
</organism>
<sequence length="145" mass="15420">MAHVTFWEKPGCGTNARQKLALANAGHTLDVRSLLTEPWTAERLKSFFGATPVATWFNPAAPKVKSGEVKPEAVEAEAAIALMLAEPLLIRRPLVEVEGARCAGFDREPVTSLLGSAMPGARPLEGCSHPGEAHPCPDPGERKAS</sequence>
<evidence type="ECO:0000313" key="4">
    <source>
        <dbReference type="EMBL" id="MFG1255121.1"/>
    </source>
</evidence>
<dbReference type="Proteomes" id="UP001604043">
    <property type="component" value="Unassembled WGS sequence"/>
</dbReference>
<dbReference type="PANTHER" id="PTHR30041">
    <property type="entry name" value="ARSENATE REDUCTASE"/>
    <property type="match status" value="1"/>
</dbReference>
<dbReference type="SUPFAM" id="SSF52833">
    <property type="entry name" value="Thioredoxin-like"/>
    <property type="match status" value="1"/>
</dbReference>
<keyword evidence="5" id="KW-1185">Reference proteome</keyword>
<dbReference type="PROSITE" id="PS51353">
    <property type="entry name" value="ARSC"/>
    <property type="match status" value="1"/>
</dbReference>
<name>A0ABW6ZMP2_9HYPH</name>
<evidence type="ECO:0000313" key="5">
    <source>
        <dbReference type="Proteomes" id="UP001604043"/>
    </source>
</evidence>
<reference evidence="4 5" key="1">
    <citation type="submission" date="2024-02" db="EMBL/GenBank/DDBJ databases">
        <title>Expansion and revision of Xanthobacter and proposal of Roseixanthobacter gen. nov.</title>
        <authorList>
            <person name="Soltysiak M.P.M."/>
            <person name="Jalihal A."/>
            <person name="Ory A."/>
            <person name="Chrisophersen C."/>
            <person name="Lee A.D."/>
            <person name="Boulton J."/>
            <person name="Springer M."/>
        </authorList>
    </citation>
    <scope>NUCLEOTIDE SEQUENCE [LARGE SCALE GENOMIC DNA]</scope>
    <source>
        <strain evidence="4 5">CB5</strain>
    </source>
</reference>
<comment type="caution">
    <text evidence="4">The sequence shown here is derived from an EMBL/GenBank/DDBJ whole genome shotgun (WGS) entry which is preliminary data.</text>
</comment>
<dbReference type="EMBL" id="JBAFUR010000009">
    <property type="protein sequence ID" value="MFG1255121.1"/>
    <property type="molecule type" value="Genomic_DNA"/>
</dbReference>
<dbReference type="InterPro" id="IPR006503">
    <property type="entry name" value="Nase-assoc"/>
</dbReference>
<feature type="region of interest" description="Disordered" evidence="3">
    <location>
        <begin position="121"/>
        <end position="145"/>
    </location>
</feature>